<dbReference type="InterPro" id="IPR013328">
    <property type="entry name" value="6PGD_dom2"/>
</dbReference>
<evidence type="ECO:0000313" key="3">
    <source>
        <dbReference type="Proteomes" id="UP001589683"/>
    </source>
</evidence>
<reference evidence="2 3" key="1">
    <citation type="submission" date="2024-09" db="EMBL/GenBank/DDBJ databases">
        <authorList>
            <person name="Sun Q."/>
            <person name="Mori K."/>
        </authorList>
    </citation>
    <scope>NUCLEOTIDE SEQUENCE [LARGE SCALE GENOMIC DNA]</scope>
    <source>
        <strain evidence="2 3">CECT 8726</strain>
    </source>
</reference>
<feature type="domain" description="NADPH-dependent reductive aminase-like C-terminal" evidence="1">
    <location>
        <begin position="7"/>
        <end position="83"/>
    </location>
</feature>
<dbReference type="RefSeq" id="WP_377608688.1">
    <property type="nucleotide sequence ID" value="NZ_JBHMEA010000027.1"/>
</dbReference>
<sequence>MPLTLKAAGLYADNFGRKAPERNYDETQASLETYLGALNGILATYEETGTTDDFPRLMRDLTKRGFEEGNAKKDLTVLIETLSKKS</sequence>
<protein>
    <recommendedName>
        <fullName evidence="1">NADPH-dependent reductive aminase-like C-terminal domain-containing protein</fullName>
    </recommendedName>
</protein>
<proteinExistence type="predicted"/>
<organism evidence="2 3">
    <name type="scientific">Pseudohalocynthiibacter aestuariivivens</name>
    <dbReference type="NCBI Taxonomy" id="1591409"/>
    <lineage>
        <taxon>Bacteria</taxon>
        <taxon>Pseudomonadati</taxon>
        <taxon>Pseudomonadota</taxon>
        <taxon>Alphaproteobacteria</taxon>
        <taxon>Rhodobacterales</taxon>
        <taxon>Paracoccaceae</taxon>
        <taxon>Pseudohalocynthiibacter</taxon>
    </lineage>
</organism>
<accession>A0ABV5JGD6</accession>
<dbReference type="EMBL" id="JBHMEA010000027">
    <property type="protein sequence ID" value="MFB9231768.1"/>
    <property type="molecule type" value="Genomic_DNA"/>
</dbReference>
<keyword evidence="3" id="KW-1185">Reference proteome</keyword>
<gene>
    <name evidence="2" type="ORF">ACFFUT_08220</name>
</gene>
<dbReference type="Pfam" id="PF21761">
    <property type="entry name" value="RedAm-like_C"/>
    <property type="match status" value="1"/>
</dbReference>
<name>A0ABV5JGD6_9RHOB</name>
<evidence type="ECO:0000259" key="1">
    <source>
        <dbReference type="Pfam" id="PF21761"/>
    </source>
</evidence>
<comment type="caution">
    <text evidence="2">The sequence shown here is derived from an EMBL/GenBank/DDBJ whole genome shotgun (WGS) entry which is preliminary data.</text>
</comment>
<dbReference type="Gene3D" id="1.10.1040.10">
    <property type="entry name" value="N-(1-d-carboxylethyl)-l-norvaline Dehydrogenase, domain 2"/>
    <property type="match status" value="1"/>
</dbReference>
<evidence type="ECO:0000313" key="2">
    <source>
        <dbReference type="EMBL" id="MFB9231768.1"/>
    </source>
</evidence>
<dbReference type="InterPro" id="IPR048666">
    <property type="entry name" value="RedAm-like_C"/>
</dbReference>
<dbReference type="Proteomes" id="UP001589683">
    <property type="component" value="Unassembled WGS sequence"/>
</dbReference>